<accession>A0ABT3RF05</accession>
<comment type="caution">
    <text evidence="1">The sequence shown here is derived from an EMBL/GenBank/DDBJ whole genome shotgun (WGS) entry which is preliminary data.</text>
</comment>
<organism evidence="1 2">
    <name type="scientific">Pontibacter anaerobius</name>
    <dbReference type="NCBI Taxonomy" id="2993940"/>
    <lineage>
        <taxon>Bacteria</taxon>
        <taxon>Pseudomonadati</taxon>
        <taxon>Bacteroidota</taxon>
        <taxon>Cytophagia</taxon>
        <taxon>Cytophagales</taxon>
        <taxon>Hymenobacteraceae</taxon>
        <taxon>Pontibacter</taxon>
    </lineage>
</organism>
<dbReference type="RefSeq" id="WP_266052493.1">
    <property type="nucleotide sequence ID" value="NZ_JAPFQO010000007.1"/>
</dbReference>
<dbReference type="InterPro" id="IPR032710">
    <property type="entry name" value="NTF2-like_dom_sf"/>
</dbReference>
<dbReference type="SUPFAM" id="SSF54427">
    <property type="entry name" value="NTF2-like"/>
    <property type="match status" value="2"/>
</dbReference>
<evidence type="ECO:0000313" key="2">
    <source>
        <dbReference type="Proteomes" id="UP001207228"/>
    </source>
</evidence>
<dbReference type="Gene3D" id="3.10.450.50">
    <property type="match status" value="2"/>
</dbReference>
<keyword evidence="2" id="KW-1185">Reference proteome</keyword>
<gene>
    <name evidence="1" type="ORF">OO017_10750</name>
</gene>
<protein>
    <recommendedName>
        <fullName evidence="3">DUF4440 domain-containing protein</fullName>
    </recommendedName>
</protein>
<reference evidence="1 2" key="1">
    <citation type="submission" date="2022-11" db="EMBL/GenBank/DDBJ databases">
        <title>The characterization of three novel Bacteroidetes species and genomic analysis of their roles in tidal elemental geochemical cycles.</title>
        <authorList>
            <person name="Ma K.-J."/>
        </authorList>
    </citation>
    <scope>NUCLEOTIDE SEQUENCE [LARGE SCALE GENOMIC DNA]</scope>
    <source>
        <strain evidence="1 2">M82</strain>
    </source>
</reference>
<proteinExistence type="predicted"/>
<evidence type="ECO:0000313" key="1">
    <source>
        <dbReference type="EMBL" id="MCX2740426.1"/>
    </source>
</evidence>
<evidence type="ECO:0008006" key="3">
    <source>
        <dbReference type="Google" id="ProtNLM"/>
    </source>
</evidence>
<sequence>MKNTAFLLLALLLCAYQTKNTPRDKALESLSNAERAFSATSEVKGISHAFMQHLAEDGLVFAPTPTNAHKLYAAAPASTAYLSWYPAFADIASSLDWGYTTGPYQLKPSADAEKAVGAGFYLSVWRKQPDGQWKVAIDMGNSFSPNLLKEETYQPIPANTKSKKAKGAKEELLTKDVQQVQPYFAETLIYRHGEYPYKYKDASIEPAANVVYTNLGHELSPAADMAYTYGSYTQPSEKGEERGHYLKVWKMLDGQWTLVAHNLVPDKK</sequence>
<name>A0ABT3RF05_9BACT</name>
<dbReference type="Proteomes" id="UP001207228">
    <property type="component" value="Unassembled WGS sequence"/>
</dbReference>
<dbReference type="EMBL" id="JAPFQO010000007">
    <property type="protein sequence ID" value="MCX2740426.1"/>
    <property type="molecule type" value="Genomic_DNA"/>
</dbReference>